<dbReference type="Pfam" id="PF00690">
    <property type="entry name" value="Cation_ATPase_N"/>
    <property type="match status" value="1"/>
</dbReference>
<dbReference type="InterPro" id="IPR023298">
    <property type="entry name" value="ATPase_P-typ_TM_dom_sf"/>
</dbReference>
<organism evidence="13 14">
    <name type="scientific">Nocardioides faecalis</name>
    <dbReference type="NCBI Taxonomy" id="2803858"/>
    <lineage>
        <taxon>Bacteria</taxon>
        <taxon>Bacillati</taxon>
        <taxon>Actinomycetota</taxon>
        <taxon>Actinomycetes</taxon>
        <taxon>Propionibacteriales</taxon>
        <taxon>Nocardioidaceae</taxon>
        <taxon>Nocardioides</taxon>
    </lineage>
</organism>
<keyword evidence="3" id="KW-1003">Cell membrane</keyword>
<evidence type="ECO:0000256" key="11">
    <source>
        <dbReference type="SAM" id="Phobius"/>
    </source>
</evidence>
<evidence type="ECO:0000256" key="2">
    <source>
        <dbReference type="ARBA" id="ARBA00005675"/>
    </source>
</evidence>
<dbReference type="InterPro" id="IPR006068">
    <property type="entry name" value="ATPase_P-typ_cation-transptr_C"/>
</dbReference>
<feature type="transmembrane region" description="Helical" evidence="11">
    <location>
        <begin position="706"/>
        <end position="731"/>
    </location>
</feature>
<keyword evidence="5" id="KW-0547">Nucleotide-binding</keyword>
<comment type="similarity">
    <text evidence="2">Belongs to the cation transport ATPase (P-type) (TC 3.A.3) family. Type IIA subfamily.</text>
</comment>
<feature type="domain" description="Cation-transporting P-type ATPase N-terminal" evidence="12">
    <location>
        <begin position="1"/>
        <end position="64"/>
    </location>
</feature>
<comment type="caution">
    <text evidence="13">The sequence shown here is derived from an EMBL/GenBank/DDBJ whole genome shotgun (WGS) entry which is preliminary data.</text>
</comment>
<dbReference type="SUPFAM" id="SSF81660">
    <property type="entry name" value="Metal cation-transporting ATPase, ATP-binding domain N"/>
    <property type="match status" value="1"/>
</dbReference>
<comment type="catalytic activity">
    <reaction evidence="10">
        <text>ATP + H2O = ADP + phosphate + H(+)</text>
        <dbReference type="Rhea" id="RHEA:13065"/>
        <dbReference type="ChEBI" id="CHEBI:15377"/>
        <dbReference type="ChEBI" id="CHEBI:15378"/>
        <dbReference type="ChEBI" id="CHEBI:30616"/>
        <dbReference type="ChEBI" id="CHEBI:43474"/>
        <dbReference type="ChEBI" id="CHEBI:456216"/>
    </reaction>
</comment>
<accession>A0A939BWY7</accession>
<dbReference type="AlphaFoldDB" id="A0A939BWY7"/>
<dbReference type="Proteomes" id="UP000663791">
    <property type="component" value="Unassembled WGS sequence"/>
</dbReference>
<feature type="transmembrane region" description="Helical" evidence="11">
    <location>
        <begin position="819"/>
        <end position="837"/>
    </location>
</feature>
<dbReference type="PANTHER" id="PTHR43294:SF21">
    <property type="entry name" value="CATION TRANSPORTING ATPASE"/>
    <property type="match status" value="1"/>
</dbReference>
<feature type="transmembrane region" description="Helical" evidence="11">
    <location>
        <begin position="743"/>
        <end position="764"/>
    </location>
</feature>
<evidence type="ECO:0000256" key="1">
    <source>
        <dbReference type="ARBA" id="ARBA00004651"/>
    </source>
</evidence>
<feature type="transmembrane region" description="Helical" evidence="11">
    <location>
        <begin position="40"/>
        <end position="61"/>
    </location>
</feature>
<keyword evidence="4 11" id="KW-0812">Transmembrane</keyword>
<evidence type="ECO:0000256" key="8">
    <source>
        <dbReference type="ARBA" id="ARBA00022989"/>
    </source>
</evidence>
<dbReference type="GO" id="GO:0005524">
    <property type="term" value="F:ATP binding"/>
    <property type="evidence" value="ECO:0007669"/>
    <property type="project" value="UniProtKB-KW"/>
</dbReference>
<dbReference type="PRINTS" id="PR00120">
    <property type="entry name" value="HATPASE"/>
</dbReference>
<dbReference type="Pfam" id="PF00702">
    <property type="entry name" value="Hydrolase"/>
    <property type="match status" value="1"/>
</dbReference>
<evidence type="ECO:0000256" key="5">
    <source>
        <dbReference type="ARBA" id="ARBA00022741"/>
    </source>
</evidence>
<dbReference type="InterPro" id="IPR050510">
    <property type="entry name" value="Cation_transp_ATPase_P-type"/>
</dbReference>
<dbReference type="SUPFAM" id="SSF81665">
    <property type="entry name" value="Calcium ATPase, transmembrane domain M"/>
    <property type="match status" value="1"/>
</dbReference>
<dbReference type="Gene3D" id="3.40.1110.10">
    <property type="entry name" value="Calcium-transporting ATPase, cytoplasmic domain N"/>
    <property type="match status" value="1"/>
</dbReference>
<dbReference type="EMBL" id="JAERTX010000019">
    <property type="protein sequence ID" value="MBM9461561.1"/>
    <property type="molecule type" value="Genomic_DNA"/>
</dbReference>
<dbReference type="GO" id="GO:0005886">
    <property type="term" value="C:plasma membrane"/>
    <property type="evidence" value="ECO:0007669"/>
    <property type="project" value="UniProtKB-SubCell"/>
</dbReference>
<keyword evidence="9 11" id="KW-0472">Membrane</keyword>
<dbReference type="InterPro" id="IPR001757">
    <property type="entry name" value="P_typ_ATPase"/>
</dbReference>
<feature type="transmembrane region" description="Helical" evidence="11">
    <location>
        <begin position="67"/>
        <end position="84"/>
    </location>
</feature>
<dbReference type="NCBIfam" id="TIGR01494">
    <property type="entry name" value="ATPase_P-type"/>
    <property type="match status" value="2"/>
</dbReference>
<evidence type="ECO:0000259" key="12">
    <source>
        <dbReference type="SMART" id="SM00831"/>
    </source>
</evidence>
<protein>
    <submittedName>
        <fullName evidence="13">Cation-transporting P-type ATPase</fullName>
    </submittedName>
</protein>
<evidence type="ECO:0000313" key="13">
    <source>
        <dbReference type="EMBL" id="MBM9461561.1"/>
    </source>
</evidence>
<dbReference type="RefSeq" id="WP_205292880.1">
    <property type="nucleotide sequence ID" value="NZ_CP074406.1"/>
</dbReference>
<dbReference type="PRINTS" id="PR00119">
    <property type="entry name" value="CATATPASE"/>
</dbReference>
<dbReference type="InterPro" id="IPR023214">
    <property type="entry name" value="HAD_sf"/>
</dbReference>
<comment type="subcellular location">
    <subcellularLocation>
        <location evidence="1">Cell membrane</location>
        <topology evidence="1">Multi-pass membrane protein</topology>
    </subcellularLocation>
</comment>
<name>A0A939BWY7_9ACTN</name>
<dbReference type="SFLD" id="SFLDS00003">
    <property type="entry name" value="Haloacid_Dehalogenase"/>
    <property type="match status" value="1"/>
</dbReference>
<dbReference type="PANTHER" id="PTHR43294">
    <property type="entry name" value="SODIUM/POTASSIUM-TRANSPORTING ATPASE SUBUNIT ALPHA"/>
    <property type="match status" value="1"/>
</dbReference>
<dbReference type="Gene3D" id="2.70.150.10">
    <property type="entry name" value="Calcium-transporting ATPase, cytoplasmic transduction domain A"/>
    <property type="match status" value="1"/>
</dbReference>
<feature type="transmembrane region" description="Helical" evidence="11">
    <location>
        <begin position="216"/>
        <end position="239"/>
    </location>
</feature>
<evidence type="ECO:0000256" key="4">
    <source>
        <dbReference type="ARBA" id="ARBA00022692"/>
    </source>
</evidence>
<dbReference type="InterPro" id="IPR023299">
    <property type="entry name" value="ATPase_P-typ_cyto_dom_N"/>
</dbReference>
<sequence length="852" mass="89090">MRTDPPQVRGLTEQQVAQRREQYGANTLPEPRRQAPWLDLLRQMTHLLAVLLWVAAVLAAVAGMPELAIAIAVIVVLNGVFAFWQEHRADRSAQQLRALLPARTRVVRSGEEVVVDASDLVVGDLVRVEAGDRVGADMVLVETDNVTVDESMLTGESAAVAHGVGDKILTGTYLVEGEGWATVEAVGTATAFAGISRLSESAHRPQSPFHQQLNKVVRVVAVVAFSVGAALGVGGYFLGLGATEAFLFGVGVSVALVPEGLLPTVTLSLARGAQRMAAEDALVRRLDAVETLGATTFICTDKTGTLTQNRMNVVAVETRGGRHDVAGDGYAPRADISGDGPPAELRAAALAGLRCVTGRVVEKEGGWIAEGDPLEAAIHALALRAEVPVAEPDARRVYTAERMISSALADGQVSVLGAPEAVMARCQAVPVSLSAALDEMTGAGLRVLAVARRTWDGEASDAMEEDLELLGLLGLQDPPREDVAEAVRSCRDAGIRIAMITGDHPATGQAIAREIGLLRDGGVVVEGRELPADDAVLAELIDTPHGAVVARASPADKLRIAKALQSRGHVVAMTGDGVNDAPALRAADVGVAMGLGGSDVARSASDLVLLDDHFATIVTAIELGRATTKNVRRFLTFHLTDNVAELAPFAAWALTGGTFPLALSVLQVLALDIGTDMLPALALGAEPPRSDVMKGRRRRVLVDRALAVRAFLVLGGTEATLALGAFAAVLWADGWRWGTTPGAQSLALASGTAFATIACMQVANSFACRSTRLPVWRLDLTSNRLLLVAVAVELVLLLVFVGFPPVADLLGGAFPEPSGWAMAVAASVVLVLVDGLVKVGRGNGRSRGARLP</sequence>
<dbReference type="SUPFAM" id="SSF56784">
    <property type="entry name" value="HAD-like"/>
    <property type="match status" value="1"/>
</dbReference>
<evidence type="ECO:0000256" key="6">
    <source>
        <dbReference type="ARBA" id="ARBA00022840"/>
    </source>
</evidence>
<dbReference type="SFLD" id="SFLDF00027">
    <property type="entry name" value="p-type_atpase"/>
    <property type="match status" value="1"/>
</dbReference>
<dbReference type="Pfam" id="PF00122">
    <property type="entry name" value="E1-E2_ATPase"/>
    <property type="match status" value="1"/>
</dbReference>
<dbReference type="InterPro" id="IPR004014">
    <property type="entry name" value="ATPase_P-typ_cation-transptr_N"/>
</dbReference>
<dbReference type="InterPro" id="IPR059000">
    <property type="entry name" value="ATPase_P-type_domA"/>
</dbReference>
<dbReference type="InterPro" id="IPR036412">
    <property type="entry name" value="HAD-like_sf"/>
</dbReference>
<evidence type="ECO:0000313" key="14">
    <source>
        <dbReference type="Proteomes" id="UP000663791"/>
    </source>
</evidence>
<proteinExistence type="inferred from homology"/>
<keyword evidence="7" id="KW-1278">Translocase</keyword>
<dbReference type="SUPFAM" id="SSF81653">
    <property type="entry name" value="Calcium ATPase, transduction domain A"/>
    <property type="match status" value="1"/>
</dbReference>
<gene>
    <name evidence="13" type="ORF">JK386_16795</name>
</gene>
<dbReference type="GO" id="GO:0016887">
    <property type="term" value="F:ATP hydrolysis activity"/>
    <property type="evidence" value="ECO:0007669"/>
    <property type="project" value="InterPro"/>
</dbReference>
<keyword evidence="14" id="KW-1185">Reference proteome</keyword>
<dbReference type="InterPro" id="IPR008250">
    <property type="entry name" value="ATPase_P-typ_transduc_dom_A_sf"/>
</dbReference>
<dbReference type="InterPro" id="IPR044492">
    <property type="entry name" value="P_typ_ATPase_HD_dom"/>
</dbReference>
<feature type="transmembrane region" description="Helical" evidence="11">
    <location>
        <begin position="785"/>
        <end position="807"/>
    </location>
</feature>
<dbReference type="Gene3D" id="3.40.50.1000">
    <property type="entry name" value="HAD superfamily/HAD-like"/>
    <property type="match status" value="1"/>
</dbReference>
<reference evidence="13" key="1">
    <citation type="submission" date="2021-01" db="EMBL/GenBank/DDBJ databases">
        <title>Novel species in genus Nocardioides.</title>
        <authorList>
            <person name="Zhang G."/>
        </authorList>
    </citation>
    <scope>NUCLEOTIDE SEQUENCE</scope>
    <source>
        <strain evidence="13">Zg-536</strain>
    </source>
</reference>
<dbReference type="SFLD" id="SFLDG00002">
    <property type="entry name" value="C1.7:_P-type_atpase_like"/>
    <property type="match status" value="1"/>
</dbReference>
<dbReference type="Pfam" id="PF00689">
    <property type="entry name" value="Cation_ATPase_C"/>
    <property type="match status" value="1"/>
</dbReference>
<dbReference type="Gene3D" id="1.20.1110.10">
    <property type="entry name" value="Calcium-transporting ATPase, transmembrane domain"/>
    <property type="match status" value="1"/>
</dbReference>
<evidence type="ECO:0000256" key="9">
    <source>
        <dbReference type="ARBA" id="ARBA00023136"/>
    </source>
</evidence>
<dbReference type="InterPro" id="IPR018303">
    <property type="entry name" value="ATPase_P-typ_P_site"/>
</dbReference>
<keyword evidence="8 11" id="KW-1133">Transmembrane helix</keyword>
<dbReference type="PROSITE" id="PS00154">
    <property type="entry name" value="ATPASE_E1_E2"/>
    <property type="match status" value="1"/>
</dbReference>
<keyword evidence="6" id="KW-0067">ATP-binding</keyword>
<dbReference type="SMART" id="SM00831">
    <property type="entry name" value="Cation_ATPase_N"/>
    <property type="match status" value="1"/>
</dbReference>
<evidence type="ECO:0000256" key="7">
    <source>
        <dbReference type="ARBA" id="ARBA00022967"/>
    </source>
</evidence>
<evidence type="ECO:0000256" key="10">
    <source>
        <dbReference type="ARBA" id="ARBA00049360"/>
    </source>
</evidence>
<evidence type="ECO:0000256" key="3">
    <source>
        <dbReference type="ARBA" id="ARBA00022475"/>
    </source>
</evidence>